<feature type="region of interest" description="Disordered" evidence="8">
    <location>
        <begin position="310"/>
        <end position="330"/>
    </location>
</feature>
<dbReference type="Pfam" id="PF12804">
    <property type="entry name" value="NTP_transf_3"/>
    <property type="match status" value="1"/>
</dbReference>
<organism evidence="11 12">
    <name type="scientific">Citricoccus nitrophenolicus</name>
    <dbReference type="NCBI Taxonomy" id="863575"/>
    <lineage>
        <taxon>Bacteria</taxon>
        <taxon>Bacillati</taxon>
        <taxon>Actinomycetota</taxon>
        <taxon>Actinomycetes</taxon>
        <taxon>Micrococcales</taxon>
        <taxon>Micrococcaceae</taxon>
        <taxon>Citricoccus</taxon>
    </lineage>
</organism>
<dbReference type="CDD" id="cd02503">
    <property type="entry name" value="MobA"/>
    <property type="match status" value="1"/>
</dbReference>
<feature type="region of interest" description="Disordered" evidence="8">
    <location>
        <begin position="194"/>
        <end position="220"/>
    </location>
</feature>
<evidence type="ECO:0000313" key="12">
    <source>
        <dbReference type="Proteomes" id="UP001484097"/>
    </source>
</evidence>
<dbReference type="InterPro" id="IPR045598">
    <property type="entry name" value="DUF6457"/>
</dbReference>
<evidence type="ECO:0000256" key="3">
    <source>
        <dbReference type="ARBA" id="ARBA00022723"/>
    </source>
</evidence>
<evidence type="ECO:0000256" key="1">
    <source>
        <dbReference type="ARBA" id="ARBA00022490"/>
    </source>
</evidence>
<dbReference type="Proteomes" id="UP001484097">
    <property type="component" value="Unassembled WGS sequence"/>
</dbReference>
<evidence type="ECO:0000259" key="9">
    <source>
        <dbReference type="Pfam" id="PF12804"/>
    </source>
</evidence>
<evidence type="ECO:0000256" key="8">
    <source>
        <dbReference type="SAM" id="MobiDB-lite"/>
    </source>
</evidence>
<dbReference type="PANTHER" id="PTHR19136:SF81">
    <property type="entry name" value="MOLYBDENUM COFACTOR GUANYLYLTRANSFERASE"/>
    <property type="match status" value="1"/>
</dbReference>
<keyword evidence="12" id="KW-1185">Reference proteome</keyword>
<keyword evidence="7" id="KW-0501">Molybdenum cofactor biosynthesis</keyword>
<dbReference type="Pfam" id="PF20058">
    <property type="entry name" value="DUF6457"/>
    <property type="match status" value="1"/>
</dbReference>
<feature type="domain" description="MobA-like NTP transferase" evidence="9">
    <location>
        <begin position="7"/>
        <end position="155"/>
    </location>
</feature>
<evidence type="ECO:0000256" key="2">
    <source>
        <dbReference type="ARBA" id="ARBA00022679"/>
    </source>
</evidence>
<dbReference type="RefSeq" id="WP_347918401.1">
    <property type="nucleotide sequence ID" value="NZ_JBDXMX010000001.1"/>
</dbReference>
<keyword evidence="1" id="KW-0963">Cytoplasm</keyword>
<dbReference type="InterPro" id="IPR025877">
    <property type="entry name" value="MobA-like_NTP_Trfase"/>
</dbReference>
<evidence type="ECO:0000256" key="7">
    <source>
        <dbReference type="ARBA" id="ARBA00023150"/>
    </source>
</evidence>
<evidence type="ECO:0000256" key="5">
    <source>
        <dbReference type="ARBA" id="ARBA00022842"/>
    </source>
</evidence>
<reference evidence="11 12" key="1">
    <citation type="submission" date="2024-05" db="EMBL/GenBank/DDBJ databases">
        <authorList>
            <person name="Yi C."/>
        </authorList>
    </citation>
    <scope>NUCLEOTIDE SEQUENCE [LARGE SCALE GENOMIC DNA]</scope>
    <source>
        <strain evidence="11 12">XS13</strain>
    </source>
</reference>
<name>A0ABV0IE10_9MICC</name>
<evidence type="ECO:0000256" key="4">
    <source>
        <dbReference type="ARBA" id="ARBA00022741"/>
    </source>
</evidence>
<dbReference type="SUPFAM" id="SSF53448">
    <property type="entry name" value="Nucleotide-diphospho-sugar transferases"/>
    <property type="match status" value="1"/>
</dbReference>
<dbReference type="PANTHER" id="PTHR19136">
    <property type="entry name" value="MOLYBDENUM COFACTOR GUANYLYLTRANSFERASE"/>
    <property type="match status" value="1"/>
</dbReference>
<keyword evidence="3" id="KW-0479">Metal-binding</keyword>
<protein>
    <submittedName>
        <fullName evidence="11">NTP transferase domain-containing protein</fullName>
    </submittedName>
</protein>
<comment type="caution">
    <text evidence="11">The sequence shown here is derived from an EMBL/GenBank/DDBJ whole genome shotgun (WGS) entry which is preliminary data.</text>
</comment>
<dbReference type="Gene3D" id="3.90.550.10">
    <property type="entry name" value="Spore Coat Polysaccharide Biosynthesis Protein SpsA, Chain A"/>
    <property type="match status" value="1"/>
</dbReference>
<accession>A0ABV0IE10</accession>
<dbReference type="GO" id="GO:0016740">
    <property type="term" value="F:transferase activity"/>
    <property type="evidence" value="ECO:0007669"/>
    <property type="project" value="UniProtKB-KW"/>
</dbReference>
<evidence type="ECO:0000259" key="10">
    <source>
        <dbReference type="Pfam" id="PF20058"/>
    </source>
</evidence>
<evidence type="ECO:0000313" key="11">
    <source>
        <dbReference type="EMBL" id="MEO9246392.1"/>
    </source>
</evidence>
<sequence length="330" mass="33705">MAESLAAIILAGGASSRMGRDKASLVLSDGQTLLGRTLAAVRSAGATELVVAGDDPGAASQRAPSSAADVADVVFVREDPPRSGPVPALDAALEQVTAGLVLVLPCDLADPAVAVAQLVRAAGGLRPGQDGLVAVDDGGRRQHLTALFRTAALRRGSGARSGRVRDRVAGLSLTQVPEPADQPGIWADLDTPEDLERARPGGAAPGDSGVPDIPDTPDMPDMPDIPGLGPWLHAVARDLDLPPSVVVPGPLLDVARDVARGVIRPGAPTTTYLIGIAVGRSLAGGRESPAAIAGLVDRLSARVQDLALSYRPEGHAEDHAEDRPVEGDRP</sequence>
<dbReference type="InterPro" id="IPR029044">
    <property type="entry name" value="Nucleotide-diphossugar_trans"/>
</dbReference>
<gene>
    <name evidence="11" type="ORF">ABDK96_01695</name>
</gene>
<keyword evidence="4" id="KW-0547">Nucleotide-binding</keyword>
<keyword evidence="6" id="KW-0342">GTP-binding</keyword>
<dbReference type="EMBL" id="JBDXMX010000001">
    <property type="protein sequence ID" value="MEO9246392.1"/>
    <property type="molecule type" value="Genomic_DNA"/>
</dbReference>
<feature type="compositionally biased region" description="Basic and acidic residues" evidence="8">
    <location>
        <begin position="312"/>
        <end position="330"/>
    </location>
</feature>
<dbReference type="InterPro" id="IPR013482">
    <property type="entry name" value="Molybde_CF_guanTrfase"/>
</dbReference>
<feature type="domain" description="DUF6457" evidence="10">
    <location>
        <begin position="228"/>
        <end position="307"/>
    </location>
</feature>
<evidence type="ECO:0000256" key="6">
    <source>
        <dbReference type="ARBA" id="ARBA00023134"/>
    </source>
</evidence>
<keyword evidence="5" id="KW-0460">Magnesium</keyword>
<keyword evidence="2 11" id="KW-0808">Transferase</keyword>
<proteinExistence type="predicted"/>